<comment type="cofactor">
    <cofactor evidence="14 15">
        <name>Mn(2+)</name>
        <dbReference type="ChEBI" id="CHEBI:29035"/>
    </cofactor>
    <cofactor evidence="14 15">
        <name>Mg(2+)</name>
        <dbReference type="ChEBI" id="CHEBI:18420"/>
    </cofactor>
    <text evidence="14 15">Manganese or magnesium. Binds 1 divalent metal ion per monomer in the absence of substrate. May bind a second metal ion after substrate binding.</text>
</comment>
<reference evidence="18 19" key="1">
    <citation type="submission" date="2022-03" db="EMBL/GenBank/DDBJ databases">
        <title>Genomic Encyclopedia of Type Strains, Phase III (KMG-III): the genomes of soil and plant-associated and newly described type strains.</title>
        <authorList>
            <person name="Whitman W."/>
        </authorList>
    </citation>
    <scope>NUCLEOTIDE SEQUENCE [LARGE SCALE GENOMIC DNA]</scope>
    <source>
        <strain evidence="18 19">BSker1</strain>
    </source>
</reference>
<keyword evidence="19" id="KW-1185">Reference proteome</keyword>
<dbReference type="EMBL" id="JALJYF010000001">
    <property type="protein sequence ID" value="MCP1726631.1"/>
    <property type="molecule type" value="Genomic_DNA"/>
</dbReference>
<evidence type="ECO:0000256" key="7">
    <source>
        <dbReference type="ARBA" id="ARBA00019179"/>
    </source>
</evidence>
<keyword evidence="13 14" id="KW-0464">Manganese</keyword>
<evidence type="ECO:0000313" key="19">
    <source>
        <dbReference type="Proteomes" id="UP001523550"/>
    </source>
</evidence>
<evidence type="ECO:0000256" key="9">
    <source>
        <dbReference type="ARBA" id="ARBA00022722"/>
    </source>
</evidence>
<feature type="binding site" evidence="14 15">
    <location>
        <position position="114"/>
    </location>
    <ligand>
        <name>a divalent metal cation</name>
        <dbReference type="ChEBI" id="CHEBI:60240"/>
    </ligand>
</feature>
<evidence type="ECO:0000256" key="12">
    <source>
        <dbReference type="ARBA" id="ARBA00022801"/>
    </source>
</evidence>
<comment type="subcellular location">
    <subcellularLocation>
        <location evidence="4 14">Cytoplasm</location>
    </subcellularLocation>
</comment>
<proteinExistence type="inferred from homology"/>
<dbReference type="PROSITE" id="PS51975">
    <property type="entry name" value="RNASE_H_2"/>
    <property type="match status" value="1"/>
</dbReference>
<evidence type="ECO:0000259" key="17">
    <source>
        <dbReference type="PROSITE" id="PS51975"/>
    </source>
</evidence>
<dbReference type="PANTHER" id="PTHR10954">
    <property type="entry name" value="RIBONUCLEASE H2 SUBUNIT A"/>
    <property type="match status" value="1"/>
</dbReference>
<dbReference type="PANTHER" id="PTHR10954:SF18">
    <property type="entry name" value="RIBONUCLEASE HII"/>
    <property type="match status" value="1"/>
</dbReference>
<dbReference type="InterPro" id="IPR012337">
    <property type="entry name" value="RNaseH-like_sf"/>
</dbReference>
<evidence type="ECO:0000256" key="2">
    <source>
        <dbReference type="ARBA" id="ARBA00001946"/>
    </source>
</evidence>
<dbReference type="EC" id="3.1.26.4" evidence="6 14"/>
<comment type="catalytic activity">
    <reaction evidence="1 14 15 16">
        <text>Endonucleolytic cleavage to 5'-phosphomonoester.</text>
        <dbReference type="EC" id="3.1.26.4"/>
    </reaction>
</comment>
<evidence type="ECO:0000256" key="8">
    <source>
        <dbReference type="ARBA" id="ARBA00022490"/>
    </source>
</evidence>
<feature type="binding site" evidence="14 15">
    <location>
        <position position="23"/>
    </location>
    <ligand>
        <name>a divalent metal cation</name>
        <dbReference type="ChEBI" id="CHEBI:60240"/>
    </ligand>
</feature>
<dbReference type="Proteomes" id="UP001523550">
    <property type="component" value="Unassembled WGS sequence"/>
</dbReference>
<keyword evidence="8 14" id="KW-0963">Cytoplasm</keyword>
<evidence type="ECO:0000256" key="5">
    <source>
        <dbReference type="ARBA" id="ARBA00007383"/>
    </source>
</evidence>
<organism evidence="18 19">
    <name type="scientific">Natronospira proteinivora</name>
    <dbReference type="NCBI Taxonomy" id="1807133"/>
    <lineage>
        <taxon>Bacteria</taxon>
        <taxon>Pseudomonadati</taxon>
        <taxon>Pseudomonadota</taxon>
        <taxon>Gammaproteobacteria</taxon>
        <taxon>Natronospirales</taxon>
        <taxon>Natronospiraceae</taxon>
        <taxon>Natronospira</taxon>
    </lineage>
</organism>
<evidence type="ECO:0000256" key="10">
    <source>
        <dbReference type="ARBA" id="ARBA00022723"/>
    </source>
</evidence>
<evidence type="ECO:0000256" key="13">
    <source>
        <dbReference type="ARBA" id="ARBA00023211"/>
    </source>
</evidence>
<dbReference type="SUPFAM" id="SSF53098">
    <property type="entry name" value="Ribonuclease H-like"/>
    <property type="match status" value="1"/>
</dbReference>
<protein>
    <recommendedName>
        <fullName evidence="7 14">Ribonuclease HII</fullName>
        <shortName evidence="14">RNase HII</shortName>
        <ecNumber evidence="6 14">3.1.26.4</ecNumber>
    </recommendedName>
</protein>
<dbReference type="HAMAP" id="MF_00052_B">
    <property type="entry name" value="RNase_HII_B"/>
    <property type="match status" value="1"/>
</dbReference>
<dbReference type="CDD" id="cd07182">
    <property type="entry name" value="RNase_HII_bacteria_HII_like"/>
    <property type="match status" value="1"/>
</dbReference>
<evidence type="ECO:0000256" key="14">
    <source>
        <dbReference type="HAMAP-Rule" id="MF_00052"/>
    </source>
</evidence>
<comment type="cofactor">
    <cofactor evidence="2">
        <name>Mg(2+)</name>
        <dbReference type="ChEBI" id="CHEBI:18420"/>
    </cofactor>
</comment>
<evidence type="ECO:0000256" key="11">
    <source>
        <dbReference type="ARBA" id="ARBA00022759"/>
    </source>
</evidence>
<dbReference type="InterPro" id="IPR022898">
    <property type="entry name" value="RNase_HII"/>
</dbReference>
<dbReference type="InterPro" id="IPR024567">
    <property type="entry name" value="RNase_HII/HIII_dom"/>
</dbReference>
<evidence type="ECO:0000256" key="4">
    <source>
        <dbReference type="ARBA" id="ARBA00004496"/>
    </source>
</evidence>
<gene>
    <name evidence="14" type="primary">rnhB</name>
    <name evidence="18" type="ORF">J2T60_000596</name>
</gene>
<accession>A0ABT1G5T2</accession>
<sequence length="205" mass="21773">MSASQAQLGLDWMDGCRVCGVDEVGRGPLAGPVVAAAVILDPGRPITGLADSKKLTPRRRDSLDALIRERAMAYAIASIPAEGIDELNILQASLQAMSDAVAALEPAAQAARVDGDRLPRLSIPGEAVVGGDARVPEIAAASIIAKVARDRWMEAAHKRYPEYGFAGHKGYPTKAHMAALAIHGPCDIHRRSFAPVRRFYDEVSG</sequence>
<keyword evidence="10 14" id="KW-0479">Metal-binding</keyword>
<name>A0ABT1G5T2_9GAMM</name>
<evidence type="ECO:0000256" key="16">
    <source>
        <dbReference type="RuleBase" id="RU003515"/>
    </source>
</evidence>
<evidence type="ECO:0000256" key="3">
    <source>
        <dbReference type="ARBA" id="ARBA00004065"/>
    </source>
</evidence>
<dbReference type="Gene3D" id="3.30.420.10">
    <property type="entry name" value="Ribonuclease H-like superfamily/Ribonuclease H"/>
    <property type="match status" value="1"/>
</dbReference>
<dbReference type="GO" id="GO:0004523">
    <property type="term" value="F:RNA-DNA hybrid ribonuclease activity"/>
    <property type="evidence" value="ECO:0007669"/>
    <property type="project" value="UniProtKB-EC"/>
</dbReference>
<keyword evidence="12 14" id="KW-0378">Hydrolase</keyword>
<evidence type="ECO:0000313" key="18">
    <source>
        <dbReference type="EMBL" id="MCP1726631.1"/>
    </source>
</evidence>
<dbReference type="NCBIfam" id="NF000596">
    <property type="entry name" value="PRK00015.1-4"/>
    <property type="match status" value="1"/>
</dbReference>
<evidence type="ECO:0000256" key="6">
    <source>
        <dbReference type="ARBA" id="ARBA00012180"/>
    </source>
</evidence>
<feature type="binding site" evidence="14 15">
    <location>
        <position position="22"/>
    </location>
    <ligand>
        <name>a divalent metal cation</name>
        <dbReference type="ChEBI" id="CHEBI:60240"/>
    </ligand>
</feature>
<feature type="domain" description="RNase H type-2" evidence="17">
    <location>
        <begin position="16"/>
        <end position="205"/>
    </location>
</feature>
<dbReference type="InterPro" id="IPR001352">
    <property type="entry name" value="RNase_HII/HIII"/>
</dbReference>
<keyword evidence="9 14" id="KW-0540">Nuclease</keyword>
<comment type="similarity">
    <text evidence="5 14 16">Belongs to the RNase HII family.</text>
</comment>
<dbReference type="NCBIfam" id="NF000595">
    <property type="entry name" value="PRK00015.1-3"/>
    <property type="match status" value="1"/>
</dbReference>
<evidence type="ECO:0000256" key="15">
    <source>
        <dbReference type="PROSITE-ProRule" id="PRU01319"/>
    </source>
</evidence>
<dbReference type="RefSeq" id="WP_253445230.1">
    <property type="nucleotide sequence ID" value="NZ_JALJYF010000001.1"/>
</dbReference>
<dbReference type="InterPro" id="IPR036397">
    <property type="entry name" value="RNaseH_sf"/>
</dbReference>
<keyword evidence="11 14" id="KW-0255">Endonuclease</keyword>
<dbReference type="Pfam" id="PF01351">
    <property type="entry name" value="RNase_HII"/>
    <property type="match status" value="1"/>
</dbReference>
<comment type="caution">
    <text evidence="18">The sequence shown here is derived from an EMBL/GenBank/DDBJ whole genome shotgun (WGS) entry which is preliminary data.</text>
</comment>
<evidence type="ECO:0000256" key="1">
    <source>
        <dbReference type="ARBA" id="ARBA00000077"/>
    </source>
</evidence>
<comment type="function">
    <text evidence="3 14 16">Endonuclease that specifically degrades the RNA of RNA-DNA hybrids.</text>
</comment>